<evidence type="ECO:0000313" key="1">
    <source>
        <dbReference type="EMBL" id="KAJ9490289.1"/>
    </source>
</evidence>
<sequence length="69" mass="8369">MHRREIGINTMMHMRYFVRIAWILNAFKHRRHLLSLKTKLPLQCPKVPRFLHITRSPFQNALPLDNVHQ</sequence>
<organism evidence="1 2">
    <name type="scientific">Penicillium thymicola</name>
    <dbReference type="NCBI Taxonomy" id="293382"/>
    <lineage>
        <taxon>Eukaryota</taxon>
        <taxon>Fungi</taxon>
        <taxon>Dikarya</taxon>
        <taxon>Ascomycota</taxon>
        <taxon>Pezizomycotina</taxon>
        <taxon>Eurotiomycetes</taxon>
        <taxon>Eurotiomycetidae</taxon>
        <taxon>Eurotiales</taxon>
        <taxon>Aspergillaceae</taxon>
        <taxon>Penicillium</taxon>
    </lineage>
</organism>
<name>A0AAI9XB93_PENTH</name>
<proteinExistence type="predicted"/>
<dbReference type="EMBL" id="LACB01000060">
    <property type="protein sequence ID" value="KAJ9490289.1"/>
    <property type="molecule type" value="Genomic_DNA"/>
</dbReference>
<reference evidence="1" key="2">
    <citation type="journal article" date="2016" name="Fungal Biol.">
        <title>Ochratoxin A production by Penicillium thymicola.</title>
        <authorList>
            <person name="Nguyen H.D.T."/>
            <person name="McMullin D.R."/>
            <person name="Ponomareva E."/>
            <person name="Riley R."/>
            <person name="Pomraning K.R."/>
            <person name="Baker S.E."/>
            <person name="Seifert K.A."/>
        </authorList>
    </citation>
    <scope>NUCLEOTIDE SEQUENCE</scope>
    <source>
        <strain evidence="1">DAOM 180753</strain>
    </source>
</reference>
<accession>A0AAI9XB93</accession>
<gene>
    <name evidence="1" type="ORF">VN97_g2946</name>
</gene>
<comment type="caution">
    <text evidence="1">The sequence shown here is derived from an EMBL/GenBank/DDBJ whole genome shotgun (WGS) entry which is preliminary data.</text>
</comment>
<keyword evidence="2" id="KW-1185">Reference proteome</keyword>
<dbReference type="AlphaFoldDB" id="A0AAI9XB93"/>
<dbReference type="Proteomes" id="UP001227192">
    <property type="component" value="Unassembled WGS sequence"/>
</dbReference>
<reference evidence="1" key="1">
    <citation type="submission" date="2015-06" db="EMBL/GenBank/DDBJ databases">
        <authorList>
            <person name="Nguyen H."/>
        </authorList>
    </citation>
    <scope>NUCLEOTIDE SEQUENCE</scope>
    <source>
        <strain evidence="1">DAOM 180753</strain>
    </source>
</reference>
<protein>
    <submittedName>
        <fullName evidence="1">Uncharacterized protein</fullName>
    </submittedName>
</protein>
<evidence type="ECO:0000313" key="2">
    <source>
        <dbReference type="Proteomes" id="UP001227192"/>
    </source>
</evidence>